<dbReference type="AlphaFoldDB" id="A0A1Y2CVI4"/>
<dbReference type="InterPro" id="IPR029041">
    <property type="entry name" value="FAD-linked_oxidoreductase-like"/>
</dbReference>
<dbReference type="InterPro" id="IPR002872">
    <property type="entry name" value="Proline_DH_dom"/>
</dbReference>
<dbReference type="Gene3D" id="3.20.20.220">
    <property type="match status" value="1"/>
</dbReference>
<dbReference type="EMBL" id="MCGO01000006">
    <property type="protein sequence ID" value="ORY51069.1"/>
    <property type="molecule type" value="Genomic_DNA"/>
</dbReference>
<dbReference type="EC" id="1.5.5.2" evidence="2 5"/>
<feature type="compositionally biased region" description="Polar residues" evidence="6">
    <location>
        <begin position="16"/>
        <end position="25"/>
    </location>
</feature>
<feature type="domain" description="Proline dehydrogenase" evidence="7">
    <location>
        <begin position="198"/>
        <end position="417"/>
    </location>
</feature>
<evidence type="ECO:0000259" key="7">
    <source>
        <dbReference type="Pfam" id="PF01619"/>
    </source>
</evidence>
<reference evidence="8 9" key="1">
    <citation type="submission" date="2016-07" db="EMBL/GenBank/DDBJ databases">
        <title>Pervasive Adenine N6-methylation of Active Genes in Fungi.</title>
        <authorList>
            <consortium name="DOE Joint Genome Institute"/>
            <person name="Mondo S.J."/>
            <person name="Dannebaum R.O."/>
            <person name="Kuo R.C."/>
            <person name="Labutti K."/>
            <person name="Haridas S."/>
            <person name="Kuo A."/>
            <person name="Salamov A."/>
            <person name="Ahrendt S.R."/>
            <person name="Lipzen A."/>
            <person name="Sullivan W."/>
            <person name="Andreopoulos W.B."/>
            <person name="Clum A."/>
            <person name="Lindquist E."/>
            <person name="Daum C."/>
            <person name="Ramamoorthy G.K."/>
            <person name="Gryganskyi A."/>
            <person name="Culley D."/>
            <person name="Magnuson J.K."/>
            <person name="James T.Y."/>
            <person name="O'Malley M.A."/>
            <person name="Stajich J.E."/>
            <person name="Spatafora J.W."/>
            <person name="Visel A."/>
            <person name="Grigoriev I.V."/>
        </authorList>
    </citation>
    <scope>NUCLEOTIDE SEQUENCE [LARGE SCALE GENOMIC DNA]</scope>
    <source>
        <strain evidence="8 9">JEL800</strain>
    </source>
</reference>
<dbReference type="Proteomes" id="UP000193642">
    <property type="component" value="Unassembled WGS sequence"/>
</dbReference>
<proteinExistence type="inferred from homology"/>
<dbReference type="SUPFAM" id="SSF51730">
    <property type="entry name" value="FAD-linked oxidoreductase"/>
    <property type="match status" value="1"/>
</dbReference>
<keyword evidence="4 5" id="KW-0642">Proline metabolism</keyword>
<dbReference type="GO" id="GO:0071949">
    <property type="term" value="F:FAD binding"/>
    <property type="evidence" value="ECO:0007669"/>
    <property type="project" value="TreeGrafter"/>
</dbReference>
<dbReference type="OrthoDB" id="5464at2759"/>
<keyword evidence="9" id="KW-1185">Reference proteome</keyword>
<dbReference type="PANTHER" id="PTHR13914">
    <property type="entry name" value="PROLINE OXIDASE"/>
    <property type="match status" value="1"/>
</dbReference>
<accession>A0A1Y2CVI4</accession>
<dbReference type="GO" id="GO:0004657">
    <property type="term" value="F:proline dehydrogenase activity"/>
    <property type="evidence" value="ECO:0007669"/>
    <property type="project" value="UniProtKB-EC"/>
</dbReference>
<evidence type="ECO:0000256" key="2">
    <source>
        <dbReference type="ARBA" id="ARBA00012695"/>
    </source>
</evidence>
<dbReference type="InterPro" id="IPR015659">
    <property type="entry name" value="Proline_oxidase"/>
</dbReference>
<comment type="caution">
    <text evidence="8">The sequence shown here is derived from an EMBL/GenBank/DDBJ whole genome shotgun (WGS) entry which is preliminary data.</text>
</comment>
<keyword evidence="3 5" id="KW-0560">Oxidoreductase</keyword>
<gene>
    <name evidence="8" type="ORF">BCR33DRAFT_712989</name>
</gene>
<dbReference type="STRING" id="329046.A0A1Y2CVI4"/>
<evidence type="ECO:0000313" key="8">
    <source>
        <dbReference type="EMBL" id="ORY51069.1"/>
    </source>
</evidence>
<keyword evidence="5" id="KW-0285">Flavoprotein</keyword>
<sequence length="472" mass="52542">MMLRKAPRSTGLRIRPSSSSTASNSGIDYSSWDPKVVRPYKGQNFFKVLNSFVVFRLCAIPSFVRWGPTLLETMEKLPGLKQVSHLVVKNTFFSHFCGGEDIKEVHATMQNYRKRGLGVILNYAESAAGMIESVDIAAEHPQNFVAAKLTPYIPPSILLRWTNSLRTLKSVFDKTARMVVLYSEIDASGKGSFDFIDLTNVFTIVNHKARSALLVSSKNSNPALELANEQDFAIFDAVIPHIESLLSHAHSKNVKVIIDAEWTYVQPAIDDLALHLSKKYNGARRDASQGINGGRPIVFNTYQMYLKDALQRVQWEIERASRGGYNVGVKIVRGAYIVSESQRAQEMGYENPICPSLEATHKSFNSAIDLCIGEIKKETPDPTASTPLPVQFFIASHNKESVLHAWLTLKDLKLDPQSDCGYKCVPYGSVEVTIPYLVRRAQENSAVLGGVAVDKKNLWDEIVMRLGRSTTA</sequence>
<dbReference type="Pfam" id="PF01619">
    <property type="entry name" value="Pro_dh"/>
    <property type="match status" value="1"/>
</dbReference>
<keyword evidence="5" id="KW-0274">FAD</keyword>
<protein>
    <recommendedName>
        <fullName evidence="2 5">Proline dehydrogenase</fullName>
        <ecNumber evidence="2 5">1.5.5.2</ecNumber>
    </recommendedName>
</protein>
<organism evidence="8 9">
    <name type="scientific">Rhizoclosmatium globosum</name>
    <dbReference type="NCBI Taxonomy" id="329046"/>
    <lineage>
        <taxon>Eukaryota</taxon>
        <taxon>Fungi</taxon>
        <taxon>Fungi incertae sedis</taxon>
        <taxon>Chytridiomycota</taxon>
        <taxon>Chytridiomycota incertae sedis</taxon>
        <taxon>Chytridiomycetes</taxon>
        <taxon>Chytridiales</taxon>
        <taxon>Chytriomycetaceae</taxon>
        <taxon>Rhizoclosmatium</taxon>
    </lineage>
</organism>
<comment type="function">
    <text evidence="5">Converts proline to delta-1-pyrroline-5-carboxylate.</text>
</comment>
<evidence type="ECO:0000256" key="6">
    <source>
        <dbReference type="SAM" id="MobiDB-lite"/>
    </source>
</evidence>
<comment type="catalytic activity">
    <reaction evidence="5">
        <text>L-proline + a quinone = (S)-1-pyrroline-5-carboxylate + a quinol + H(+)</text>
        <dbReference type="Rhea" id="RHEA:23784"/>
        <dbReference type="ChEBI" id="CHEBI:15378"/>
        <dbReference type="ChEBI" id="CHEBI:17388"/>
        <dbReference type="ChEBI" id="CHEBI:24646"/>
        <dbReference type="ChEBI" id="CHEBI:60039"/>
        <dbReference type="ChEBI" id="CHEBI:132124"/>
        <dbReference type="EC" id="1.5.5.2"/>
    </reaction>
</comment>
<evidence type="ECO:0000256" key="1">
    <source>
        <dbReference type="ARBA" id="ARBA00005869"/>
    </source>
</evidence>
<dbReference type="PANTHER" id="PTHR13914:SF0">
    <property type="entry name" value="PROLINE DEHYDROGENASE 1, MITOCHONDRIAL"/>
    <property type="match status" value="1"/>
</dbReference>
<evidence type="ECO:0000313" key="9">
    <source>
        <dbReference type="Proteomes" id="UP000193642"/>
    </source>
</evidence>
<evidence type="ECO:0000256" key="4">
    <source>
        <dbReference type="ARBA" id="ARBA00023062"/>
    </source>
</evidence>
<evidence type="ECO:0000256" key="5">
    <source>
        <dbReference type="RuleBase" id="RU364054"/>
    </source>
</evidence>
<feature type="region of interest" description="Disordered" evidence="6">
    <location>
        <begin position="1"/>
        <end position="25"/>
    </location>
</feature>
<comment type="similarity">
    <text evidence="1 5">Belongs to the proline oxidase family.</text>
</comment>
<evidence type="ECO:0000256" key="3">
    <source>
        <dbReference type="ARBA" id="ARBA00023002"/>
    </source>
</evidence>
<dbReference type="GO" id="GO:0010133">
    <property type="term" value="P:L-proline catabolic process to L-glutamate"/>
    <property type="evidence" value="ECO:0007669"/>
    <property type="project" value="TreeGrafter"/>
</dbReference>
<dbReference type="GO" id="GO:0005739">
    <property type="term" value="C:mitochondrion"/>
    <property type="evidence" value="ECO:0007669"/>
    <property type="project" value="TreeGrafter"/>
</dbReference>
<name>A0A1Y2CVI4_9FUNG</name>
<comment type="cofactor">
    <cofactor evidence="5">
        <name>FAD</name>
        <dbReference type="ChEBI" id="CHEBI:57692"/>
    </cofactor>
</comment>